<dbReference type="PANTHER" id="PTHR31558">
    <property type="entry name" value="CW14 PROTEIN"/>
    <property type="match status" value="1"/>
</dbReference>
<name>A0A9J6AJL8_SOLCO</name>
<protein>
    <recommendedName>
        <fullName evidence="1">Protein ENHANCED DISEASE RESISTANCE 2 C-terminal domain-containing protein</fullName>
    </recommendedName>
</protein>
<accession>A0A9J6AJL8</accession>
<dbReference type="PANTHER" id="PTHR31558:SF29">
    <property type="entry name" value="PROTEIN ENHANCED DISEASE RESISTANCE 2-LIKE"/>
    <property type="match status" value="1"/>
</dbReference>
<dbReference type="InterPro" id="IPR009769">
    <property type="entry name" value="EDR2_C"/>
</dbReference>
<evidence type="ECO:0000259" key="1">
    <source>
        <dbReference type="Pfam" id="PF07059"/>
    </source>
</evidence>
<evidence type="ECO:0000313" key="3">
    <source>
        <dbReference type="Proteomes" id="UP000824120"/>
    </source>
</evidence>
<gene>
    <name evidence="2" type="ORF">H5410_009433</name>
</gene>
<dbReference type="EMBL" id="JACXVP010000002">
    <property type="protein sequence ID" value="KAG5624215.1"/>
    <property type="molecule type" value="Genomic_DNA"/>
</dbReference>
<dbReference type="AlphaFoldDB" id="A0A9J6AJL8"/>
<organism evidence="2 3">
    <name type="scientific">Solanum commersonii</name>
    <name type="common">Commerson's wild potato</name>
    <name type="synonym">Commerson's nightshade</name>
    <dbReference type="NCBI Taxonomy" id="4109"/>
    <lineage>
        <taxon>Eukaryota</taxon>
        <taxon>Viridiplantae</taxon>
        <taxon>Streptophyta</taxon>
        <taxon>Embryophyta</taxon>
        <taxon>Tracheophyta</taxon>
        <taxon>Spermatophyta</taxon>
        <taxon>Magnoliopsida</taxon>
        <taxon>eudicotyledons</taxon>
        <taxon>Gunneridae</taxon>
        <taxon>Pentapetalae</taxon>
        <taxon>asterids</taxon>
        <taxon>lamiids</taxon>
        <taxon>Solanales</taxon>
        <taxon>Solanaceae</taxon>
        <taxon>Solanoideae</taxon>
        <taxon>Solaneae</taxon>
        <taxon>Solanum</taxon>
    </lineage>
</organism>
<sequence length="466" mass="52417">MGACVSTPAIPIKMRKKFPGRPRKYHGKNSKSASKINSDAGSLVTDIAVSEFVHKTTTCRRSECSNSKVQVTQMQWHHSQIDANVCCQEDAWFDTVSIFESDSDDEFSSVHGGQVSQVRKSTIIRLSLRTSVEEEKSGFRKYLTDSPVSFPSSHVMLIKKCAKTNAKVALQYTNHNDTLVGAPRKYLLRPRAGLIVPHCTEEKPTVGSWSEIEPSTFKLRSSSFFIDKKKSPAPNVSPYTPIGVDLFLCPRKIHHIAQHVELPSVKGDGKLPPLLILPTYPAQMFIGDADGESLSLVVYFKLSETTEKDVSPQFLESIKKLIDDDMEKVKGFAKDSIVPFRERLKIMVGVVNPEDLVSSSTERKLLNSYNEKPVLSRPQHSFYEGSNYFEIDLDIHRFSYIARRGLDAFRDRLQHGILDLGLTIQAQKPEELPEQVLACVRMNKIDFVDNGQIPTLMSIEEDECSY</sequence>
<reference evidence="2 3" key="1">
    <citation type="submission" date="2020-09" db="EMBL/GenBank/DDBJ databases">
        <title>De no assembly of potato wild relative species, Solanum commersonii.</title>
        <authorList>
            <person name="Cho K."/>
        </authorList>
    </citation>
    <scope>NUCLEOTIDE SEQUENCE [LARGE SCALE GENOMIC DNA]</scope>
    <source>
        <strain evidence="2">LZ3.2</strain>
        <tissue evidence="2">Leaf</tissue>
    </source>
</reference>
<evidence type="ECO:0000313" key="2">
    <source>
        <dbReference type="EMBL" id="KAG5624215.1"/>
    </source>
</evidence>
<feature type="domain" description="Protein ENHANCED DISEASE RESISTANCE 2 C-terminal" evidence="1">
    <location>
        <begin position="209"/>
        <end position="446"/>
    </location>
</feature>
<dbReference type="OrthoDB" id="9970435at2759"/>
<proteinExistence type="predicted"/>
<comment type="caution">
    <text evidence="2">The sequence shown here is derived from an EMBL/GenBank/DDBJ whole genome shotgun (WGS) entry which is preliminary data.</text>
</comment>
<dbReference type="Proteomes" id="UP000824120">
    <property type="component" value="Chromosome 2"/>
</dbReference>
<dbReference type="Pfam" id="PF07059">
    <property type="entry name" value="EDR2_C"/>
    <property type="match status" value="1"/>
</dbReference>
<keyword evidence="3" id="KW-1185">Reference proteome</keyword>